<feature type="transmembrane region" description="Helical" evidence="3">
    <location>
        <begin position="191"/>
        <end position="210"/>
    </location>
</feature>
<keyword evidence="3" id="KW-0472">Membrane</keyword>
<sequence length="213" mass="20904">MLPLAAGLLGAALGPWLARATVRFASRDPGAVPGRARAALTAVVTAGSLAGVAALVGPRPVLAGVLWLTGAGVVLAGVDLATHRLPDAVTFPALAVLLVSVGVDAAVVGSVDRARDGVVLGALAFGVAAAVRLVTPAGLGFGDVKLLAPLGVLLGWRGGGPLLLTGLFLGLLLGALGSLVLLALRRARWRSAVPFGPPLLVGAALAFALAGPL</sequence>
<dbReference type="STRING" id="1052260.SAMN05660199_02422"/>
<gene>
    <name evidence="5" type="ORF">SAMN05660199_02422</name>
</gene>
<dbReference type="RefSeq" id="WP_242654022.1">
    <property type="nucleotide sequence ID" value="NZ_FNIR01000007.1"/>
</dbReference>
<organism evidence="5 6">
    <name type="scientific">Klenkia soli</name>
    <dbReference type="NCBI Taxonomy" id="1052260"/>
    <lineage>
        <taxon>Bacteria</taxon>
        <taxon>Bacillati</taxon>
        <taxon>Actinomycetota</taxon>
        <taxon>Actinomycetes</taxon>
        <taxon>Geodermatophilales</taxon>
        <taxon>Geodermatophilaceae</taxon>
        <taxon>Klenkia</taxon>
    </lineage>
</organism>
<keyword evidence="5" id="KW-0808">Transferase</keyword>
<dbReference type="PRINTS" id="PR00864">
    <property type="entry name" value="PREPILNPTASE"/>
</dbReference>
<dbReference type="GO" id="GO:0004190">
    <property type="term" value="F:aspartic-type endopeptidase activity"/>
    <property type="evidence" value="ECO:0007669"/>
    <property type="project" value="InterPro"/>
</dbReference>
<dbReference type="Proteomes" id="UP000199088">
    <property type="component" value="Unassembled WGS sequence"/>
</dbReference>
<dbReference type="Pfam" id="PF01478">
    <property type="entry name" value="Peptidase_A24"/>
    <property type="match status" value="1"/>
</dbReference>
<keyword evidence="6" id="KW-1185">Reference proteome</keyword>
<reference evidence="6" key="1">
    <citation type="submission" date="2016-10" db="EMBL/GenBank/DDBJ databases">
        <authorList>
            <person name="Varghese N."/>
            <person name="Submissions S."/>
        </authorList>
    </citation>
    <scope>NUCLEOTIDE SEQUENCE [LARGE SCALE GENOMIC DNA]</scope>
    <source>
        <strain evidence="6">DSM 45843</strain>
    </source>
</reference>
<keyword evidence="3" id="KW-0812">Transmembrane</keyword>
<keyword evidence="5" id="KW-0489">Methyltransferase</keyword>
<feature type="domain" description="Prepilin type IV endopeptidase peptidase" evidence="4">
    <location>
        <begin position="71"/>
        <end position="174"/>
    </location>
</feature>
<dbReference type="EMBL" id="FNIR01000007">
    <property type="protein sequence ID" value="SDO71754.1"/>
    <property type="molecule type" value="Genomic_DNA"/>
</dbReference>
<dbReference type="InterPro" id="IPR000045">
    <property type="entry name" value="Prepilin_IV_endopep_pep"/>
</dbReference>
<dbReference type="PANTHER" id="PTHR30487:SF0">
    <property type="entry name" value="PREPILIN LEADER PEPTIDASE_N-METHYLTRANSFERASE-RELATED"/>
    <property type="match status" value="1"/>
</dbReference>
<evidence type="ECO:0000259" key="4">
    <source>
        <dbReference type="Pfam" id="PF01478"/>
    </source>
</evidence>
<proteinExistence type="inferred from homology"/>
<evidence type="ECO:0000256" key="3">
    <source>
        <dbReference type="SAM" id="Phobius"/>
    </source>
</evidence>
<dbReference type="GO" id="GO:0005886">
    <property type="term" value="C:plasma membrane"/>
    <property type="evidence" value="ECO:0007669"/>
    <property type="project" value="TreeGrafter"/>
</dbReference>
<protein>
    <submittedName>
        <fullName evidence="5">Leader peptidase (Prepilin peptidase) / N-methyltransferase</fullName>
    </submittedName>
</protein>
<feature type="transmembrane region" description="Helical" evidence="3">
    <location>
        <begin position="61"/>
        <end position="78"/>
    </location>
</feature>
<dbReference type="GO" id="GO:0008168">
    <property type="term" value="F:methyltransferase activity"/>
    <property type="evidence" value="ECO:0007669"/>
    <property type="project" value="UniProtKB-KW"/>
</dbReference>
<feature type="transmembrane region" description="Helical" evidence="3">
    <location>
        <begin position="162"/>
        <end position="184"/>
    </location>
</feature>
<dbReference type="AlphaFoldDB" id="A0A1H0LUA4"/>
<evidence type="ECO:0000256" key="1">
    <source>
        <dbReference type="ARBA" id="ARBA00005801"/>
    </source>
</evidence>
<name>A0A1H0LUA4_9ACTN</name>
<evidence type="ECO:0000256" key="2">
    <source>
        <dbReference type="RuleBase" id="RU003793"/>
    </source>
</evidence>
<dbReference type="GO" id="GO:0006465">
    <property type="term" value="P:signal peptide processing"/>
    <property type="evidence" value="ECO:0007669"/>
    <property type="project" value="TreeGrafter"/>
</dbReference>
<feature type="transmembrane region" description="Helical" evidence="3">
    <location>
        <begin position="118"/>
        <end position="142"/>
    </location>
</feature>
<evidence type="ECO:0000313" key="6">
    <source>
        <dbReference type="Proteomes" id="UP000199088"/>
    </source>
</evidence>
<comment type="similarity">
    <text evidence="1 2">Belongs to the peptidase A24 family.</text>
</comment>
<feature type="transmembrane region" description="Helical" evidence="3">
    <location>
        <begin position="90"/>
        <end position="111"/>
    </location>
</feature>
<dbReference type="Gene3D" id="1.20.120.1220">
    <property type="match status" value="1"/>
</dbReference>
<evidence type="ECO:0000313" key="5">
    <source>
        <dbReference type="EMBL" id="SDO71754.1"/>
    </source>
</evidence>
<dbReference type="InterPro" id="IPR050882">
    <property type="entry name" value="Prepilin_peptidase/N-MTase"/>
</dbReference>
<dbReference type="GO" id="GO:0032259">
    <property type="term" value="P:methylation"/>
    <property type="evidence" value="ECO:0007669"/>
    <property type="project" value="UniProtKB-KW"/>
</dbReference>
<dbReference type="PANTHER" id="PTHR30487">
    <property type="entry name" value="TYPE 4 PREPILIN-LIKE PROTEINS LEADER PEPTIDE-PROCESSING ENZYME"/>
    <property type="match status" value="1"/>
</dbReference>
<feature type="transmembrane region" description="Helical" evidence="3">
    <location>
        <begin position="36"/>
        <end position="56"/>
    </location>
</feature>
<keyword evidence="3" id="KW-1133">Transmembrane helix</keyword>
<dbReference type="InterPro" id="IPR014032">
    <property type="entry name" value="Peptidase_A24A_bac"/>
</dbReference>
<accession>A0A1H0LUA4</accession>